<dbReference type="VEuPathDB" id="CryptoDB:Vbra_9232"/>
<dbReference type="CDD" id="cd00085">
    <property type="entry name" value="HNHc"/>
    <property type="match status" value="1"/>
</dbReference>
<dbReference type="AlphaFoldDB" id="A0A0G4FIB6"/>
<dbReference type="Proteomes" id="UP000041254">
    <property type="component" value="Unassembled WGS sequence"/>
</dbReference>
<gene>
    <name evidence="2" type="ORF">Vbra_9232</name>
</gene>
<dbReference type="PhylomeDB" id="A0A0G4FIB6"/>
<feature type="domain" description="HNH nuclease" evidence="1">
    <location>
        <begin position="100"/>
        <end position="160"/>
    </location>
</feature>
<protein>
    <recommendedName>
        <fullName evidence="1">HNH nuclease domain-containing protein</fullName>
    </recommendedName>
</protein>
<evidence type="ECO:0000259" key="1">
    <source>
        <dbReference type="SMART" id="SM00507"/>
    </source>
</evidence>
<feature type="domain" description="HNH nuclease" evidence="1">
    <location>
        <begin position="286"/>
        <end position="344"/>
    </location>
</feature>
<keyword evidence="3" id="KW-1185">Reference proteome</keyword>
<dbReference type="InterPro" id="IPR044925">
    <property type="entry name" value="His-Me_finger_sf"/>
</dbReference>
<dbReference type="SMART" id="SM00507">
    <property type="entry name" value="HNHc"/>
    <property type="match status" value="2"/>
</dbReference>
<dbReference type="EMBL" id="CDMY01000446">
    <property type="protein sequence ID" value="CEM13225.1"/>
    <property type="molecule type" value="Genomic_DNA"/>
</dbReference>
<accession>A0A0G4FIB6</accession>
<dbReference type="SUPFAM" id="SSF54060">
    <property type="entry name" value="His-Me finger endonucleases"/>
    <property type="match status" value="2"/>
</dbReference>
<evidence type="ECO:0000313" key="2">
    <source>
        <dbReference type="EMBL" id="CEM13225.1"/>
    </source>
</evidence>
<organism evidence="2 3">
    <name type="scientific">Vitrella brassicaformis (strain CCMP3155)</name>
    <dbReference type="NCBI Taxonomy" id="1169540"/>
    <lineage>
        <taxon>Eukaryota</taxon>
        <taxon>Sar</taxon>
        <taxon>Alveolata</taxon>
        <taxon>Colpodellida</taxon>
        <taxon>Vitrellaceae</taxon>
        <taxon>Vitrella</taxon>
    </lineage>
</organism>
<sequence length="360" mass="40631">MLRVCRPSALLVASNCCVTSLQWIPVPTPHTPTRTVRLFGTTHSVPPLPGNGESYRPIPPFDGHCKQGAQASTTGQIWRPNGTVSAGGLNRSGYRIITLNYKPYRVHRLVAETFLTHAKAILIAEHGEDMAGKLQVDHKDGVRDNNTVSNLQWVTPKHHAIKTASTLPRPRPLIASAMPLKARCLRTGETRVFRSIRHASEELHLPPVHVNEVARRRQRPTCGWAFYFLPQLNWPGERFRSVRFLADSYVGKRLPMVSNQGRVRHSNGRTTEGYLVASGYRSVGLAGREYLVHRLCAEVFLHEEKARWLSEGYDESYLDVDHIDGNPCNNSLNNLRWLPRDKHAQATVQRLRARGKKSWS</sequence>
<dbReference type="Pfam" id="PF13392">
    <property type="entry name" value="HNH_3"/>
    <property type="match status" value="2"/>
</dbReference>
<evidence type="ECO:0000313" key="3">
    <source>
        <dbReference type="Proteomes" id="UP000041254"/>
    </source>
</evidence>
<reference evidence="2 3" key="1">
    <citation type="submission" date="2014-11" db="EMBL/GenBank/DDBJ databases">
        <authorList>
            <person name="Zhu J."/>
            <person name="Qi W."/>
            <person name="Song R."/>
        </authorList>
    </citation>
    <scope>NUCLEOTIDE SEQUENCE [LARGE SCALE GENOMIC DNA]</scope>
</reference>
<dbReference type="InParanoid" id="A0A0G4FIB6"/>
<dbReference type="STRING" id="1169540.A0A0G4FIB6"/>
<dbReference type="InterPro" id="IPR003615">
    <property type="entry name" value="HNH_nuc"/>
</dbReference>
<dbReference type="Gene3D" id="3.90.75.20">
    <property type="match status" value="2"/>
</dbReference>
<dbReference type="OrthoDB" id="430296at2759"/>
<name>A0A0G4FIB6_VITBC</name>
<proteinExistence type="predicted"/>